<proteinExistence type="predicted"/>
<evidence type="ECO:0000313" key="1">
    <source>
        <dbReference type="EMBL" id="KAK7613163.1"/>
    </source>
</evidence>
<keyword evidence="2" id="KW-1185">Reference proteome</keyword>
<name>A0ABR1ND93_9PEZI</name>
<gene>
    <name evidence="1" type="ORF">JOL62DRAFT_400077</name>
</gene>
<sequence>MLPTARPVGLGPSVLLQLVMVHSFIVTRGITGKGLRRGATRSWSRWLGVACPCLQSGPFGGRATTRPAYPLSTHRTILLLQS</sequence>
<protein>
    <recommendedName>
        <fullName evidence="3">Secreted protein</fullName>
    </recommendedName>
</protein>
<comment type="caution">
    <text evidence="1">The sequence shown here is derived from an EMBL/GenBank/DDBJ whole genome shotgun (WGS) entry which is preliminary data.</text>
</comment>
<organism evidence="1 2">
    <name type="scientific">Phyllosticta paracitricarpa</name>
    <dbReference type="NCBI Taxonomy" id="2016321"/>
    <lineage>
        <taxon>Eukaryota</taxon>
        <taxon>Fungi</taxon>
        <taxon>Dikarya</taxon>
        <taxon>Ascomycota</taxon>
        <taxon>Pezizomycotina</taxon>
        <taxon>Dothideomycetes</taxon>
        <taxon>Dothideomycetes incertae sedis</taxon>
        <taxon>Botryosphaeriales</taxon>
        <taxon>Phyllostictaceae</taxon>
        <taxon>Phyllosticta</taxon>
    </lineage>
</organism>
<evidence type="ECO:0000313" key="2">
    <source>
        <dbReference type="Proteomes" id="UP001367316"/>
    </source>
</evidence>
<dbReference type="Proteomes" id="UP001367316">
    <property type="component" value="Unassembled WGS sequence"/>
</dbReference>
<reference evidence="1 2" key="1">
    <citation type="submission" date="2024-04" db="EMBL/GenBank/DDBJ databases">
        <title>Phyllosticta paracitricarpa is synonymous to the EU quarantine fungus P. citricarpa based on phylogenomic analyses.</title>
        <authorList>
            <consortium name="Lawrence Berkeley National Laboratory"/>
            <person name="Van ingen-buijs V.A."/>
            <person name="Van westerhoven A.C."/>
            <person name="Haridas S."/>
            <person name="Skiadas P."/>
            <person name="Martin F."/>
            <person name="Groenewald J.Z."/>
            <person name="Crous P.W."/>
            <person name="Seidl M.F."/>
        </authorList>
    </citation>
    <scope>NUCLEOTIDE SEQUENCE [LARGE SCALE GENOMIC DNA]</scope>
    <source>
        <strain evidence="1 2">CBS 141358</strain>
    </source>
</reference>
<evidence type="ECO:0008006" key="3">
    <source>
        <dbReference type="Google" id="ProtNLM"/>
    </source>
</evidence>
<accession>A0ABR1ND93</accession>
<dbReference type="EMBL" id="JBBPBF010000007">
    <property type="protein sequence ID" value="KAK7613163.1"/>
    <property type="molecule type" value="Genomic_DNA"/>
</dbReference>